<comment type="pathway">
    <text evidence="2 8">Amino-acid biosynthesis; L-tryptophan biosynthesis; L-tryptophan from chorismate: step 3/5.</text>
</comment>
<comment type="caution">
    <text evidence="10">The sequence shown here is derived from an EMBL/GenBank/DDBJ whole genome shotgun (WGS) entry which is preliminary data.</text>
</comment>
<dbReference type="SUPFAM" id="SSF51366">
    <property type="entry name" value="Ribulose-phoshate binding barrel"/>
    <property type="match status" value="1"/>
</dbReference>
<keyword evidence="11" id="KW-1185">Reference proteome</keyword>
<dbReference type="GO" id="GO:0000162">
    <property type="term" value="P:L-tryptophan biosynthetic process"/>
    <property type="evidence" value="ECO:0007669"/>
    <property type="project" value="UniProtKB-UniRule"/>
</dbReference>
<evidence type="ECO:0000313" key="11">
    <source>
        <dbReference type="Proteomes" id="UP000570823"/>
    </source>
</evidence>
<dbReference type="PANTHER" id="PTHR42894">
    <property type="entry name" value="N-(5'-PHOSPHORIBOSYL)ANTHRANILATE ISOMERASE"/>
    <property type="match status" value="1"/>
</dbReference>
<keyword evidence="5 8" id="KW-0822">Tryptophan biosynthesis</keyword>
<dbReference type="OrthoDB" id="27513at2157"/>
<evidence type="ECO:0000256" key="6">
    <source>
        <dbReference type="ARBA" id="ARBA00023141"/>
    </source>
</evidence>
<dbReference type="UniPathway" id="UPA00035">
    <property type="reaction ID" value="UER00042"/>
</dbReference>
<keyword evidence="4 8" id="KW-0028">Amino-acid biosynthesis</keyword>
<evidence type="ECO:0000259" key="9">
    <source>
        <dbReference type="Pfam" id="PF00697"/>
    </source>
</evidence>
<evidence type="ECO:0000256" key="5">
    <source>
        <dbReference type="ARBA" id="ARBA00022822"/>
    </source>
</evidence>
<dbReference type="Gene3D" id="3.20.20.70">
    <property type="entry name" value="Aldolase class I"/>
    <property type="match status" value="1"/>
</dbReference>
<reference evidence="10 11" key="1">
    <citation type="submission" date="2020-06" db="EMBL/GenBank/DDBJ databases">
        <title>Methanofollis fontis sp. nov., a methanogen isolated from marine sediments near a cold seep at Four-Way Closure Ridge offshore southwestern Taiwan.</title>
        <authorList>
            <person name="Chen S.-C."/>
            <person name="Teng N.-H."/>
            <person name="Lin Y.-S."/>
            <person name="Lai M.-C."/>
            <person name="Chen H.-H."/>
            <person name="Wang C.-C."/>
        </authorList>
    </citation>
    <scope>NUCLEOTIDE SEQUENCE [LARGE SCALE GENOMIC DNA]</scope>
    <source>
        <strain evidence="10 11">DSM 2702</strain>
    </source>
</reference>
<dbReference type="EC" id="5.3.1.24" evidence="8"/>
<dbReference type="InterPro" id="IPR013785">
    <property type="entry name" value="Aldolase_TIM"/>
</dbReference>
<dbReference type="EMBL" id="JABXWR010000001">
    <property type="protein sequence ID" value="NVO66613.1"/>
    <property type="molecule type" value="Genomic_DNA"/>
</dbReference>
<dbReference type="AlphaFoldDB" id="A0A7K4HMW6"/>
<evidence type="ECO:0000256" key="3">
    <source>
        <dbReference type="ARBA" id="ARBA00007571"/>
    </source>
</evidence>
<dbReference type="GO" id="GO:0004640">
    <property type="term" value="F:phosphoribosylanthranilate isomerase activity"/>
    <property type="evidence" value="ECO:0007669"/>
    <property type="project" value="UniProtKB-UniRule"/>
</dbReference>
<dbReference type="InterPro" id="IPR044643">
    <property type="entry name" value="TrpF_fam"/>
</dbReference>
<sequence>MWQMGYSPRVKICGLTRVEDAVAAERAGADAVGVVMCSDSPRSIGAGAARAVFSAVGPFTATVVATHTADPDELDRILALRPTAVQISYPHEMPEDAGARVIRVTGQGRPLPPGRTDAYIVDESCGTGRPFDPAFSRAFAELSSLPVILAGGLTPENVGAAIAAVRPYAVDVCSGVETAPGVKDHGLIERFIAAAKATPQ</sequence>
<evidence type="ECO:0000313" key="10">
    <source>
        <dbReference type="EMBL" id="NVO66613.1"/>
    </source>
</evidence>
<comment type="catalytic activity">
    <reaction evidence="1 8">
        <text>N-(5-phospho-beta-D-ribosyl)anthranilate = 1-(2-carboxyphenylamino)-1-deoxy-D-ribulose 5-phosphate</text>
        <dbReference type="Rhea" id="RHEA:21540"/>
        <dbReference type="ChEBI" id="CHEBI:18277"/>
        <dbReference type="ChEBI" id="CHEBI:58613"/>
        <dbReference type="EC" id="5.3.1.24"/>
    </reaction>
</comment>
<evidence type="ECO:0000256" key="4">
    <source>
        <dbReference type="ARBA" id="ARBA00022605"/>
    </source>
</evidence>
<dbReference type="Pfam" id="PF00697">
    <property type="entry name" value="PRAI"/>
    <property type="match status" value="1"/>
</dbReference>
<name>A0A7K4HMW6_9EURY</name>
<organism evidence="10 11">
    <name type="scientific">Methanofollis tationis</name>
    <dbReference type="NCBI Taxonomy" id="81417"/>
    <lineage>
        <taxon>Archaea</taxon>
        <taxon>Methanobacteriati</taxon>
        <taxon>Methanobacteriota</taxon>
        <taxon>Stenosarchaea group</taxon>
        <taxon>Methanomicrobia</taxon>
        <taxon>Methanomicrobiales</taxon>
        <taxon>Methanomicrobiaceae</taxon>
        <taxon>Methanofollis</taxon>
    </lineage>
</organism>
<dbReference type="HAMAP" id="MF_00135">
    <property type="entry name" value="PRAI"/>
    <property type="match status" value="1"/>
</dbReference>
<feature type="domain" description="N-(5'phosphoribosyl) anthranilate isomerase (PRAI)" evidence="9">
    <location>
        <begin position="116"/>
        <end position="193"/>
    </location>
</feature>
<keyword evidence="7 8" id="KW-0413">Isomerase</keyword>
<dbReference type="CDD" id="cd00405">
    <property type="entry name" value="PRAI"/>
    <property type="match status" value="1"/>
</dbReference>
<evidence type="ECO:0000256" key="8">
    <source>
        <dbReference type="HAMAP-Rule" id="MF_00135"/>
    </source>
</evidence>
<evidence type="ECO:0000256" key="2">
    <source>
        <dbReference type="ARBA" id="ARBA00004664"/>
    </source>
</evidence>
<gene>
    <name evidence="8" type="primary">trpF</name>
    <name evidence="10" type="ORF">HWN36_04650</name>
</gene>
<dbReference type="PANTHER" id="PTHR42894:SF1">
    <property type="entry name" value="N-(5'-PHOSPHORIBOSYL)ANTHRANILATE ISOMERASE"/>
    <property type="match status" value="1"/>
</dbReference>
<proteinExistence type="inferred from homology"/>
<accession>A0A7K4HMW6</accession>
<dbReference type="InterPro" id="IPR011060">
    <property type="entry name" value="RibuloseP-bd_barrel"/>
</dbReference>
<comment type="similarity">
    <text evidence="3 8">Belongs to the TrpF family.</text>
</comment>
<evidence type="ECO:0000256" key="7">
    <source>
        <dbReference type="ARBA" id="ARBA00023235"/>
    </source>
</evidence>
<evidence type="ECO:0000256" key="1">
    <source>
        <dbReference type="ARBA" id="ARBA00001164"/>
    </source>
</evidence>
<dbReference type="InterPro" id="IPR001240">
    <property type="entry name" value="PRAI_dom"/>
</dbReference>
<dbReference type="Proteomes" id="UP000570823">
    <property type="component" value="Unassembled WGS sequence"/>
</dbReference>
<protein>
    <recommendedName>
        <fullName evidence="8">N-(5'-phosphoribosyl)anthranilate isomerase</fullName>
        <shortName evidence="8">PRAI</shortName>
        <ecNumber evidence="8">5.3.1.24</ecNumber>
    </recommendedName>
</protein>
<keyword evidence="6 8" id="KW-0057">Aromatic amino acid biosynthesis</keyword>